<gene>
    <name evidence="2" type="ORF">MEUPH1_LOCUS13597</name>
</gene>
<evidence type="ECO:0000313" key="2">
    <source>
        <dbReference type="EMBL" id="CAI6358037.1"/>
    </source>
</evidence>
<reference evidence="2 3" key="1">
    <citation type="submission" date="2023-01" db="EMBL/GenBank/DDBJ databases">
        <authorList>
            <person name="Whitehead M."/>
        </authorList>
    </citation>
    <scope>NUCLEOTIDE SEQUENCE [LARGE SCALE GENOMIC DNA]</scope>
</reference>
<keyword evidence="1" id="KW-0812">Transmembrane</keyword>
<keyword evidence="1" id="KW-0472">Membrane</keyword>
<feature type="transmembrane region" description="Helical" evidence="1">
    <location>
        <begin position="94"/>
        <end position="114"/>
    </location>
</feature>
<keyword evidence="3" id="KW-1185">Reference proteome</keyword>
<dbReference type="AlphaFoldDB" id="A0AAV0WR54"/>
<proteinExistence type="predicted"/>
<accession>A0AAV0WR54</accession>
<dbReference type="Proteomes" id="UP001160148">
    <property type="component" value="Unassembled WGS sequence"/>
</dbReference>
<evidence type="ECO:0000256" key="1">
    <source>
        <dbReference type="SAM" id="Phobius"/>
    </source>
</evidence>
<evidence type="ECO:0000313" key="3">
    <source>
        <dbReference type="Proteomes" id="UP001160148"/>
    </source>
</evidence>
<name>A0AAV0WR54_9HEMI</name>
<comment type="caution">
    <text evidence="2">The sequence shown here is derived from an EMBL/GenBank/DDBJ whole genome shotgun (WGS) entry which is preliminary data.</text>
</comment>
<keyword evidence="1" id="KW-1133">Transmembrane helix</keyword>
<dbReference type="Pfam" id="PF24664">
    <property type="entry name" value="Monjiviricetes_fusion"/>
    <property type="match status" value="1"/>
</dbReference>
<feature type="transmembrane region" description="Helical" evidence="1">
    <location>
        <begin position="59"/>
        <end position="82"/>
    </location>
</feature>
<dbReference type="EMBL" id="CARXXK010000002">
    <property type="protein sequence ID" value="CAI6358037.1"/>
    <property type="molecule type" value="Genomic_DNA"/>
</dbReference>
<sequence length="178" mass="20588">MINAYKNNLLFPQEVFAAQSNLARETMGYNTLDQGLKIRPYIDEQLISKLVEEKLNKMWGWFVGFGNFISGLLGVFVIWKIFMICLNTTINMSILYQTFGFSFKVLAGLFASMTHSFMPKSHTKAKQIHKIMKMKSSETYLLDNITEQPISQPTPQPRQIYPSLNIKNTQHQDLRRSL</sequence>
<protein>
    <submittedName>
        <fullName evidence="2">Uncharacterized protein</fullName>
    </submittedName>
</protein>
<organism evidence="2 3">
    <name type="scientific">Macrosiphum euphorbiae</name>
    <name type="common">potato aphid</name>
    <dbReference type="NCBI Taxonomy" id="13131"/>
    <lineage>
        <taxon>Eukaryota</taxon>
        <taxon>Metazoa</taxon>
        <taxon>Ecdysozoa</taxon>
        <taxon>Arthropoda</taxon>
        <taxon>Hexapoda</taxon>
        <taxon>Insecta</taxon>
        <taxon>Pterygota</taxon>
        <taxon>Neoptera</taxon>
        <taxon>Paraneoptera</taxon>
        <taxon>Hemiptera</taxon>
        <taxon>Sternorrhyncha</taxon>
        <taxon>Aphidomorpha</taxon>
        <taxon>Aphidoidea</taxon>
        <taxon>Aphididae</taxon>
        <taxon>Macrosiphini</taxon>
        <taxon>Macrosiphum</taxon>
    </lineage>
</organism>